<dbReference type="RefSeq" id="XP_005536264.1">
    <property type="nucleotide sequence ID" value="XM_005536207.1"/>
</dbReference>
<dbReference type="eggNOG" id="ENOG502STRA">
    <property type="taxonomic scope" value="Eukaryota"/>
</dbReference>
<sequence length="505" mass="55263">MLSLSSERVEACQGRRAALWLLWWCLRLLLGGTLAIASSPILAVLFLDLKHTALVREWRKTALVLAQFLLKIFGTDVVLADNARQFRTRLGYLRDPLVLAWHSTLQAGYRTCTYDQPGRWMTNRELSALVRLIEHVGRNSMDALPSYGVFGPRPRAALANRIVTVAFAPDGEPCAFTAMVYLDTSGLGSERGAHGAYPFVIHLGLTMISMKHRGRRIQSPVFSKCLMLPLLNQRRCTFTVTNIGASPAGIGAVCDYFLDAFPDYLGRIPRSTFHVDIARFILSRYRDEFGCSRNAVFDDGVFVVRGSNQAAGGGAAVFIKADGLPTSRYRDERCNRFCAAMLDLRSGDEIFQVARIHLFATLFRYRRMRSTVRMDPAAVAAAAAASVDTGANRKGVPERQHGNGFWVSKVPDAAHSKVSTLKSLAISAAAESTWASASVYSVGGGSGKARSLLLQRPCVSSASLLLLSSMVALGVAVVVISAARYSWLFVPTHLGTPSMLLLRRQ</sequence>
<reference evidence="2 3" key="2">
    <citation type="journal article" date="2007" name="BMC Biol.">
        <title>A 100%-complete sequence reveals unusually simple genomic features in the hot-spring red alga Cyanidioschyzon merolae.</title>
        <authorList>
            <person name="Nozaki H."/>
            <person name="Takano H."/>
            <person name="Misumi O."/>
            <person name="Terasawa K."/>
            <person name="Matsuzaki M."/>
            <person name="Maruyama S."/>
            <person name="Nishida K."/>
            <person name="Yagisawa F."/>
            <person name="Yoshida Y."/>
            <person name="Fujiwara T."/>
            <person name="Takio S."/>
            <person name="Tamura K."/>
            <person name="Chung S.J."/>
            <person name="Nakamura S."/>
            <person name="Kuroiwa H."/>
            <person name="Tanaka K."/>
            <person name="Sato N."/>
            <person name="Kuroiwa T."/>
        </authorList>
    </citation>
    <scope>NUCLEOTIDE SEQUENCE [LARGE SCALE GENOMIC DNA]</scope>
    <source>
        <strain evidence="2 3">10D</strain>
    </source>
</reference>
<name>M1VGU9_CYAM1</name>
<proteinExistence type="predicted"/>
<evidence type="ECO:0000313" key="2">
    <source>
        <dbReference type="EMBL" id="BAM79978.1"/>
    </source>
</evidence>
<evidence type="ECO:0000313" key="3">
    <source>
        <dbReference type="Proteomes" id="UP000007014"/>
    </source>
</evidence>
<organism evidence="2 3">
    <name type="scientific">Cyanidioschyzon merolae (strain NIES-3377 / 10D)</name>
    <name type="common">Unicellular red alga</name>
    <dbReference type="NCBI Taxonomy" id="280699"/>
    <lineage>
        <taxon>Eukaryota</taxon>
        <taxon>Rhodophyta</taxon>
        <taxon>Bangiophyceae</taxon>
        <taxon>Cyanidiales</taxon>
        <taxon>Cyanidiaceae</taxon>
        <taxon>Cyanidioschyzon</taxon>
    </lineage>
</organism>
<dbReference type="OMA" id="GHASIMC"/>
<keyword evidence="1" id="KW-0472">Membrane</keyword>
<feature type="transmembrane region" description="Helical" evidence="1">
    <location>
        <begin position="21"/>
        <end position="47"/>
    </location>
</feature>
<dbReference type="EMBL" id="AP006491">
    <property type="protein sequence ID" value="BAM79978.1"/>
    <property type="molecule type" value="Genomic_DNA"/>
</dbReference>
<keyword evidence="1" id="KW-1133">Transmembrane helix</keyword>
<dbReference type="Proteomes" id="UP000007014">
    <property type="component" value="Chromosome 9"/>
</dbReference>
<reference evidence="2 3" key="1">
    <citation type="journal article" date="2004" name="Nature">
        <title>Genome sequence of the ultrasmall unicellular red alga Cyanidioschyzon merolae 10D.</title>
        <authorList>
            <person name="Matsuzaki M."/>
            <person name="Misumi O."/>
            <person name="Shin-i T."/>
            <person name="Maruyama S."/>
            <person name="Takahara M."/>
            <person name="Miyagishima S."/>
            <person name="Mori T."/>
            <person name="Nishida K."/>
            <person name="Yagisawa F."/>
            <person name="Nishida K."/>
            <person name="Yoshida Y."/>
            <person name="Nishimura Y."/>
            <person name="Nakao S."/>
            <person name="Kobayashi T."/>
            <person name="Momoyama Y."/>
            <person name="Higashiyama T."/>
            <person name="Minoda A."/>
            <person name="Sano M."/>
            <person name="Nomoto H."/>
            <person name="Oishi K."/>
            <person name="Hayashi H."/>
            <person name="Ohta F."/>
            <person name="Nishizaka S."/>
            <person name="Haga S."/>
            <person name="Miura S."/>
            <person name="Morishita T."/>
            <person name="Kabeya Y."/>
            <person name="Terasawa K."/>
            <person name="Suzuki Y."/>
            <person name="Ishii Y."/>
            <person name="Asakawa S."/>
            <person name="Takano H."/>
            <person name="Ohta N."/>
            <person name="Kuroiwa H."/>
            <person name="Tanaka K."/>
            <person name="Shimizu N."/>
            <person name="Sugano S."/>
            <person name="Sato N."/>
            <person name="Nozaki H."/>
            <person name="Ogasawara N."/>
            <person name="Kohara Y."/>
            <person name="Kuroiwa T."/>
        </authorList>
    </citation>
    <scope>NUCLEOTIDE SEQUENCE [LARGE SCALE GENOMIC DNA]</scope>
    <source>
        <strain evidence="2 3">10D</strain>
    </source>
</reference>
<dbReference type="OrthoDB" id="4584at2759"/>
<feature type="transmembrane region" description="Helical" evidence="1">
    <location>
        <begin position="458"/>
        <end position="479"/>
    </location>
</feature>
<keyword evidence="1" id="KW-0812">Transmembrane</keyword>
<accession>M1VGU9</accession>
<dbReference type="GeneID" id="16993905"/>
<gene>
    <name evidence="2" type="ORF">CYME_CMI080C</name>
</gene>
<keyword evidence="3" id="KW-1185">Reference proteome</keyword>
<evidence type="ECO:0000256" key="1">
    <source>
        <dbReference type="SAM" id="Phobius"/>
    </source>
</evidence>
<dbReference type="HOGENOM" id="CLU_540110_0_0_1"/>
<dbReference type="KEGG" id="cme:CYME_CMI080C"/>
<dbReference type="Gramene" id="CMI080CT">
    <property type="protein sequence ID" value="CMI080CT"/>
    <property type="gene ID" value="CMI080C"/>
</dbReference>
<dbReference type="AlphaFoldDB" id="M1VGU9"/>
<protein>
    <submittedName>
        <fullName evidence="2">Uncharacterized protein</fullName>
    </submittedName>
</protein>